<evidence type="ECO:0000256" key="1">
    <source>
        <dbReference type="SAM" id="MobiDB-lite"/>
    </source>
</evidence>
<feature type="compositionally biased region" description="Basic and acidic residues" evidence="1">
    <location>
        <begin position="10"/>
        <end position="19"/>
    </location>
</feature>
<feature type="region of interest" description="Disordered" evidence="1">
    <location>
        <begin position="1"/>
        <end position="28"/>
    </location>
</feature>
<reference evidence="3" key="2">
    <citation type="journal article" date="2009" name="Genome Res.">
        <title>Comparative genomic analyses of the human fungal pathogens Coccidioides and their relatives.</title>
        <authorList>
            <person name="Sharpton T.J."/>
            <person name="Stajich J.E."/>
            <person name="Rounsley S.D."/>
            <person name="Gardner M.J."/>
            <person name="Wortman J.R."/>
            <person name="Jordar V.S."/>
            <person name="Maiti R."/>
            <person name="Kodira C.D."/>
            <person name="Neafsey D.E."/>
            <person name="Zeng Q."/>
            <person name="Hung C.-Y."/>
            <person name="McMahan C."/>
            <person name="Muszewska A."/>
            <person name="Grynberg M."/>
            <person name="Mandel M.A."/>
            <person name="Kellner E.M."/>
            <person name="Barker B.M."/>
            <person name="Galgiani J.N."/>
            <person name="Orbach M.J."/>
            <person name="Kirkland T.N."/>
            <person name="Cole G.T."/>
            <person name="Henn M.R."/>
            <person name="Birren B.W."/>
            <person name="Taylor J.W."/>
        </authorList>
    </citation>
    <scope>NUCLEOTIDE SEQUENCE [LARGE SCALE GENOMIC DNA]</scope>
    <source>
        <strain evidence="3">RMSCC 3488</strain>
    </source>
</reference>
<name>A0A0J6FKV6_COCPO</name>
<reference evidence="3" key="3">
    <citation type="journal article" date="2010" name="Genome Res.">
        <title>Population genomic sequencing of Coccidioides fungi reveals recent hybridization and transposon control.</title>
        <authorList>
            <person name="Neafsey D.E."/>
            <person name="Barker B.M."/>
            <person name="Sharpton T.J."/>
            <person name="Stajich J.E."/>
            <person name="Park D.J."/>
            <person name="Whiston E."/>
            <person name="Hung C.-Y."/>
            <person name="McMahan C."/>
            <person name="White J."/>
            <person name="Sykes S."/>
            <person name="Heiman D."/>
            <person name="Young S."/>
            <person name="Zeng Q."/>
            <person name="Abouelleil A."/>
            <person name="Aftuck L."/>
            <person name="Bessette D."/>
            <person name="Brown A."/>
            <person name="FitzGerald M."/>
            <person name="Lui A."/>
            <person name="Macdonald J.P."/>
            <person name="Priest M."/>
            <person name="Orbach M.J."/>
            <person name="Galgiani J.N."/>
            <person name="Kirkland T.N."/>
            <person name="Cole G.T."/>
            <person name="Birren B.W."/>
            <person name="Henn M.R."/>
            <person name="Taylor J.W."/>
            <person name="Rounsley S.D."/>
        </authorList>
    </citation>
    <scope>NUCLEOTIDE SEQUENCE [LARGE SCALE GENOMIC DNA]</scope>
    <source>
        <strain evidence="3">RMSCC 3488</strain>
    </source>
</reference>
<dbReference type="VEuPathDB" id="FungiDB:CPAG_06382"/>
<accession>A0A0J6FKV6</accession>
<evidence type="ECO:0000313" key="2">
    <source>
        <dbReference type="EMBL" id="KMM70070.1"/>
    </source>
</evidence>
<dbReference type="EMBL" id="DS268112">
    <property type="protein sequence ID" value="KMM70070.1"/>
    <property type="molecule type" value="Genomic_DNA"/>
</dbReference>
<organism evidence="2 3">
    <name type="scientific">Coccidioides posadasii RMSCC 3488</name>
    <dbReference type="NCBI Taxonomy" id="454284"/>
    <lineage>
        <taxon>Eukaryota</taxon>
        <taxon>Fungi</taxon>
        <taxon>Dikarya</taxon>
        <taxon>Ascomycota</taxon>
        <taxon>Pezizomycotina</taxon>
        <taxon>Eurotiomycetes</taxon>
        <taxon>Eurotiomycetidae</taxon>
        <taxon>Onygenales</taxon>
        <taxon>Onygenaceae</taxon>
        <taxon>Coccidioides</taxon>
    </lineage>
</organism>
<protein>
    <submittedName>
        <fullName evidence="2">Uncharacterized protein</fullName>
    </submittedName>
</protein>
<dbReference type="AlphaFoldDB" id="A0A0J6FKV6"/>
<dbReference type="Proteomes" id="UP000054567">
    <property type="component" value="Unassembled WGS sequence"/>
</dbReference>
<reference evidence="2 3" key="1">
    <citation type="submission" date="2007-06" db="EMBL/GenBank/DDBJ databases">
        <title>The Genome Sequence of Coccidioides posadasii RMSCC_3488.</title>
        <authorList>
            <consortium name="Coccidioides Genome Resources Consortium"/>
            <consortium name="The Broad Institute Genome Sequencing Platform"/>
            <person name="Henn M.R."/>
            <person name="Sykes S."/>
            <person name="Young S."/>
            <person name="Jaffe D."/>
            <person name="Berlin A."/>
            <person name="Alvarez P."/>
            <person name="Butler J."/>
            <person name="Gnerre S."/>
            <person name="Grabherr M."/>
            <person name="Mauceli E."/>
            <person name="Brockman W."/>
            <person name="Kodira C."/>
            <person name="Alvarado L."/>
            <person name="Zeng Q."/>
            <person name="Crawford M."/>
            <person name="Antoine C."/>
            <person name="Devon K."/>
            <person name="Galgiani J."/>
            <person name="Orsborn K."/>
            <person name="Lewis M.L."/>
            <person name="Nusbaum C."/>
            <person name="Galagan J."/>
            <person name="Birren B."/>
        </authorList>
    </citation>
    <scope>NUCLEOTIDE SEQUENCE [LARGE SCALE GENOMIC DNA]</scope>
    <source>
        <strain evidence="2 3">RMSCC 3488</strain>
    </source>
</reference>
<sequence length="109" mass="12628">MHRGSRKPRPAREPFSSERHTRKIRSKTQEFLLYRDNPEQTSVGYETCGVYRSKPIMKTSATPSQTALMKHRLIAPSRSRRWEYQALKRVREQGGSTLQATPGKVNIQD</sequence>
<evidence type="ECO:0000313" key="3">
    <source>
        <dbReference type="Proteomes" id="UP000054567"/>
    </source>
</evidence>
<proteinExistence type="predicted"/>
<gene>
    <name evidence="2" type="ORF">CPAG_06382</name>
</gene>